<accession>A0A5D0N6X4</accession>
<comment type="caution">
    <text evidence="2">The sequence shown here is derived from an EMBL/GenBank/DDBJ whole genome shotgun (WGS) entry which is preliminary data.</text>
</comment>
<feature type="signal peptide" evidence="1">
    <location>
        <begin position="1"/>
        <end position="27"/>
    </location>
</feature>
<gene>
    <name evidence="2" type="ORF">FXF69_39770</name>
</gene>
<evidence type="ECO:0000256" key="1">
    <source>
        <dbReference type="SAM" id="SignalP"/>
    </source>
</evidence>
<feature type="chain" id="PRO_5022672589" description="Peptidase inhibitor family I36 protein" evidence="1">
    <location>
        <begin position="28"/>
        <end position="144"/>
    </location>
</feature>
<evidence type="ECO:0000313" key="2">
    <source>
        <dbReference type="EMBL" id="TYB40130.1"/>
    </source>
</evidence>
<organism evidence="2 3">
    <name type="scientific">Actinomadura chibensis</name>
    <dbReference type="NCBI Taxonomy" id="392828"/>
    <lineage>
        <taxon>Bacteria</taxon>
        <taxon>Bacillati</taxon>
        <taxon>Actinomycetota</taxon>
        <taxon>Actinomycetes</taxon>
        <taxon>Streptosporangiales</taxon>
        <taxon>Thermomonosporaceae</taxon>
        <taxon>Actinomadura</taxon>
    </lineage>
</organism>
<evidence type="ECO:0008006" key="4">
    <source>
        <dbReference type="Google" id="ProtNLM"/>
    </source>
</evidence>
<evidence type="ECO:0000313" key="3">
    <source>
        <dbReference type="Proteomes" id="UP000323380"/>
    </source>
</evidence>
<protein>
    <recommendedName>
        <fullName evidence="4">Peptidase inhibitor family I36 protein</fullName>
    </recommendedName>
</protein>
<reference evidence="2 3" key="1">
    <citation type="submission" date="2019-08" db="EMBL/GenBank/DDBJ databases">
        <title>Actinomadura sp. nov. CYP1-5 isolated from mountain soil.</title>
        <authorList>
            <person name="Songsumanus A."/>
            <person name="Kuncharoen N."/>
            <person name="Kudo T."/>
            <person name="Yuki M."/>
            <person name="Igarashi Y."/>
            <person name="Tanasupawat S."/>
        </authorList>
    </citation>
    <scope>NUCLEOTIDE SEQUENCE [LARGE SCALE GENOMIC DNA]</scope>
    <source>
        <strain evidence="2 3">JCM 14158</strain>
    </source>
</reference>
<dbReference type="Pfam" id="PF03995">
    <property type="entry name" value="Inhibitor_I36"/>
    <property type="match status" value="1"/>
</dbReference>
<keyword evidence="3" id="KW-1185">Reference proteome</keyword>
<dbReference type="Proteomes" id="UP000323380">
    <property type="component" value="Unassembled WGS sequence"/>
</dbReference>
<dbReference type="InterPro" id="IPR011024">
    <property type="entry name" value="G_crystallin-like"/>
</dbReference>
<dbReference type="RefSeq" id="WP_067891588.1">
    <property type="nucleotide sequence ID" value="NZ_VSFG01000013.1"/>
</dbReference>
<keyword evidence="1" id="KW-0732">Signal</keyword>
<dbReference type="AlphaFoldDB" id="A0A5D0N6X4"/>
<name>A0A5D0N6X4_9ACTN</name>
<proteinExistence type="predicted"/>
<dbReference type="EMBL" id="VSFG01000013">
    <property type="protein sequence ID" value="TYB40130.1"/>
    <property type="molecule type" value="Genomic_DNA"/>
</dbReference>
<dbReference type="Gene3D" id="2.60.20.10">
    <property type="entry name" value="Crystallins"/>
    <property type="match status" value="1"/>
</dbReference>
<dbReference type="SUPFAM" id="SSF49695">
    <property type="entry name" value="gamma-Crystallin-like"/>
    <property type="match status" value="1"/>
</dbReference>
<sequence>MSRLTAPHGVARITTALASVLAVPASAAVFAVPASAAAHPEATTFTGSNCPANSLCMYRDFNYRGGGVALTRGKGARDFRHPDLNFNDQMSSWSNDSGVLCYWYEHDDYRSEPGQDHPMKNGYRVNLTSSENDTASSARCFNNN</sequence>